<protein>
    <submittedName>
        <fullName evidence="2">Uncharacterized protein</fullName>
    </submittedName>
</protein>
<evidence type="ECO:0000313" key="2">
    <source>
        <dbReference type="EMBL" id="CAB4027459.1"/>
    </source>
</evidence>
<feature type="non-terminal residue" evidence="2">
    <location>
        <position position="839"/>
    </location>
</feature>
<accession>A0A7D9JDB8</accession>
<keyword evidence="3" id="KW-1185">Reference proteome</keyword>
<dbReference type="AlphaFoldDB" id="A0A7D9JDB8"/>
<proteinExistence type="predicted"/>
<feature type="compositionally biased region" description="Basic and acidic residues" evidence="1">
    <location>
        <begin position="774"/>
        <end position="799"/>
    </location>
</feature>
<evidence type="ECO:0000313" key="3">
    <source>
        <dbReference type="Proteomes" id="UP001152795"/>
    </source>
</evidence>
<name>A0A7D9JDB8_PARCT</name>
<comment type="caution">
    <text evidence="2">The sequence shown here is derived from an EMBL/GenBank/DDBJ whole genome shotgun (WGS) entry which is preliminary data.</text>
</comment>
<organism evidence="2 3">
    <name type="scientific">Paramuricea clavata</name>
    <name type="common">Red gorgonian</name>
    <name type="synonym">Violescent sea-whip</name>
    <dbReference type="NCBI Taxonomy" id="317549"/>
    <lineage>
        <taxon>Eukaryota</taxon>
        <taxon>Metazoa</taxon>
        <taxon>Cnidaria</taxon>
        <taxon>Anthozoa</taxon>
        <taxon>Octocorallia</taxon>
        <taxon>Malacalcyonacea</taxon>
        <taxon>Plexauridae</taxon>
        <taxon>Paramuricea</taxon>
    </lineage>
</organism>
<dbReference type="EMBL" id="CACRXK020014816">
    <property type="protein sequence ID" value="CAB4027459.1"/>
    <property type="molecule type" value="Genomic_DNA"/>
</dbReference>
<dbReference type="Proteomes" id="UP001152795">
    <property type="component" value="Unassembled WGS sequence"/>
</dbReference>
<dbReference type="OrthoDB" id="10676036at2759"/>
<gene>
    <name evidence="2" type="ORF">PACLA_8A073866</name>
</gene>
<sequence>METEIVDEIQEYSTASLHANETENSLNRKDEHLKENYSEETKLTSFEVVDAPGQVVPSQGCLKSEIEASQNNEHSTVPQASLEAMGYLEESENFSKQSEINPDKLSEGREFEQFTSPLVQGDAVKTFHWPPIGFKDQINEGVKTSKQDTFDQVVSHTNVENNDNGDPIAKQVPQMNTISYTSSNETNLSETKSSHKEYHNLTSILKKDDHQAKKTVHFRENIVSVKFYDISDEEDSDNDTVILSDPEEDDLRDQEVPLNTYDDYNTNVYHPSSTNLNFIPQFTFPPVLKITNCELYDTIDDDDEQIMAIMEDNDGREQLRTNEIYLHDSVSGSQDDHLTAKEVVTLYKNPDNVFHEGSTTEYQDDQITSIEVIKLSESPEEALDIIEIQTPYALAKNGIDRNGGYLKVNAYKNMDGTFKAESLVANQRTLTDVKTLTETSEEELEVHTPMTQNGIERQSRNEHHDDQLTSMKVTETIIENAEEMKAPVTTTEFGRLVSYDEENTSELQDGQRTCKDVKTLTETPVEVREVQAPTTKNKIEPLEDDLEINADKYVKETWKTESESSVVKESTLALQTVNQNIENSVGIVNSTTCAGNETETKVLITKVNALQVDSKVYTLLDALKSAPKNSITDGYNIMEGRSTEENFVQQVTSPKRFLGGTMASMNMLPEGQIPQFNAQRLNKMKGKLTMSDMVEKWLEASQKPDVVLHDEAVTMEESIGNRIALKCQAPCIDKPTVCNYYSNPNSNISAPLTTENVGLPATDTTGLPAENIIRKPELITEDKSESAQVDVPRESKESSDSCVEVTPSSSSGRLAFHGSCGSNFLWRGPRSINTLILDE</sequence>
<evidence type="ECO:0000256" key="1">
    <source>
        <dbReference type="SAM" id="MobiDB-lite"/>
    </source>
</evidence>
<reference evidence="2" key="1">
    <citation type="submission" date="2020-04" db="EMBL/GenBank/DDBJ databases">
        <authorList>
            <person name="Alioto T."/>
            <person name="Alioto T."/>
            <person name="Gomez Garrido J."/>
        </authorList>
    </citation>
    <scope>NUCLEOTIDE SEQUENCE</scope>
    <source>
        <strain evidence="2">A484AB</strain>
    </source>
</reference>
<feature type="region of interest" description="Disordered" evidence="1">
    <location>
        <begin position="774"/>
        <end position="809"/>
    </location>
</feature>